<keyword evidence="6 7" id="KW-0472">Membrane</keyword>
<dbReference type="GO" id="GO:0015297">
    <property type="term" value="F:antiporter activity"/>
    <property type="evidence" value="ECO:0007669"/>
    <property type="project" value="InterPro"/>
</dbReference>
<evidence type="ECO:0000256" key="3">
    <source>
        <dbReference type="ARBA" id="ARBA00022475"/>
    </source>
</evidence>
<evidence type="ECO:0000313" key="9">
    <source>
        <dbReference type="Proteomes" id="UP000712157"/>
    </source>
</evidence>
<name>A0A949JTN7_9FIRM</name>
<feature type="transmembrane region" description="Helical" evidence="7">
    <location>
        <begin position="146"/>
        <end position="163"/>
    </location>
</feature>
<dbReference type="PANTHER" id="PTHR42925:SF2">
    <property type="entry name" value="NA+ DRIVEN MULTIDRUG EFFLUX PUMP"/>
    <property type="match status" value="1"/>
</dbReference>
<protein>
    <submittedName>
        <fullName evidence="8">MATE family efflux transporter</fullName>
    </submittedName>
</protein>
<dbReference type="PANTHER" id="PTHR42925">
    <property type="entry name" value="MULTIDRUG AND TOXIN EFFLUX PROTEIN MATE FAMILY"/>
    <property type="match status" value="1"/>
</dbReference>
<keyword evidence="2" id="KW-0813">Transport</keyword>
<dbReference type="InterPro" id="IPR047135">
    <property type="entry name" value="YsiQ"/>
</dbReference>
<comment type="subcellular location">
    <subcellularLocation>
        <location evidence="1">Cell membrane</location>
        <topology evidence="1">Multi-pass membrane protein</topology>
    </subcellularLocation>
</comment>
<feature type="transmembrane region" description="Helical" evidence="7">
    <location>
        <begin position="333"/>
        <end position="353"/>
    </location>
</feature>
<dbReference type="NCBIfam" id="TIGR00797">
    <property type="entry name" value="matE"/>
    <property type="match status" value="1"/>
</dbReference>
<dbReference type="AlphaFoldDB" id="A0A949JTN7"/>
<keyword evidence="4 7" id="KW-0812">Transmembrane</keyword>
<organism evidence="8 9">
    <name type="scientific">Diplocloster agilis</name>
    <dbReference type="NCBI Taxonomy" id="2850323"/>
    <lineage>
        <taxon>Bacteria</taxon>
        <taxon>Bacillati</taxon>
        <taxon>Bacillota</taxon>
        <taxon>Clostridia</taxon>
        <taxon>Lachnospirales</taxon>
        <taxon>Lachnospiraceae</taxon>
        <taxon>Diplocloster</taxon>
    </lineage>
</organism>
<dbReference type="GO" id="GO:0042910">
    <property type="term" value="F:xenobiotic transmembrane transporter activity"/>
    <property type="evidence" value="ECO:0007669"/>
    <property type="project" value="InterPro"/>
</dbReference>
<evidence type="ECO:0000256" key="5">
    <source>
        <dbReference type="ARBA" id="ARBA00022989"/>
    </source>
</evidence>
<gene>
    <name evidence="8" type="ORF">KTH89_00120</name>
</gene>
<evidence type="ECO:0000256" key="2">
    <source>
        <dbReference type="ARBA" id="ARBA00022448"/>
    </source>
</evidence>
<proteinExistence type="predicted"/>
<feature type="transmembrane region" description="Helical" evidence="7">
    <location>
        <begin position="295"/>
        <end position="312"/>
    </location>
</feature>
<accession>A0A949JTN7</accession>
<comment type="caution">
    <text evidence="8">The sequence shown here is derived from an EMBL/GenBank/DDBJ whole genome shotgun (WGS) entry which is preliminary data.</text>
</comment>
<feature type="transmembrane region" description="Helical" evidence="7">
    <location>
        <begin position="202"/>
        <end position="225"/>
    </location>
</feature>
<dbReference type="GO" id="GO:0005886">
    <property type="term" value="C:plasma membrane"/>
    <property type="evidence" value="ECO:0007669"/>
    <property type="project" value="UniProtKB-SubCell"/>
</dbReference>
<sequence length="461" mass="51019">MEGNMEKQKFKLSQEESRSFYRRMFALVLPLALQNLINVGVTTADVVMLGRVGETVLSASSLANQIYFILNLIFFGMTSGAMVLTAQYWGKRDVAAIEKVLGIAMGITMVIAVVFTAVTLCVPAALMKIFTSEEAVIAEGVVYLRIVAWSYVLSGITMVYLYIMRSVEKVMISTCVYLISLIDNIGLNAIFIFGLLGCPAMGIAGAALGTLIARIVELLLVIWYAKFKNREVRFRFRYMFRFDRLLLKDFIVYSIPVMINELLWGAGMSAIAAIIGHLGSPVVAANSVAQVCRQLATVVAFGLSSATAIMIGKAIGEGKYDFAEAYARKCVKLGILFGIAGSSVIQLLRPVLWNYLSLTDEAFRYLSVMLFVMAYFIVAQAYNTTLVVGVFRGGGDIKYGLFLDAVMMWCGSIFGGFLAAFVFHLPIPIVYMILVSDEVLKLPFSTWRFRSKKWLKNVTRD</sequence>
<reference evidence="8" key="1">
    <citation type="submission" date="2021-06" db="EMBL/GenBank/DDBJ databases">
        <title>Description of novel taxa of the family Lachnospiraceae.</title>
        <authorList>
            <person name="Chaplin A.V."/>
            <person name="Sokolova S.R."/>
            <person name="Pikina A.P."/>
            <person name="Korzhanova M."/>
            <person name="Belova V."/>
            <person name="Korostin D."/>
            <person name="Efimov B.A."/>
        </authorList>
    </citation>
    <scope>NUCLEOTIDE SEQUENCE</scope>
    <source>
        <strain evidence="8">ASD5720</strain>
    </source>
</reference>
<feature type="transmembrane region" description="Helical" evidence="7">
    <location>
        <begin position="175"/>
        <end position="196"/>
    </location>
</feature>
<feature type="transmembrane region" description="Helical" evidence="7">
    <location>
        <begin position="68"/>
        <end position="89"/>
    </location>
</feature>
<dbReference type="CDD" id="cd13134">
    <property type="entry name" value="MATE_like_8"/>
    <property type="match status" value="1"/>
</dbReference>
<keyword evidence="9" id="KW-1185">Reference proteome</keyword>
<dbReference type="PIRSF" id="PIRSF006603">
    <property type="entry name" value="DinF"/>
    <property type="match status" value="1"/>
</dbReference>
<evidence type="ECO:0000256" key="4">
    <source>
        <dbReference type="ARBA" id="ARBA00022692"/>
    </source>
</evidence>
<evidence type="ECO:0000256" key="6">
    <source>
        <dbReference type="ARBA" id="ARBA00023136"/>
    </source>
</evidence>
<dbReference type="InterPro" id="IPR002528">
    <property type="entry name" value="MATE_fam"/>
</dbReference>
<dbReference type="Proteomes" id="UP000712157">
    <property type="component" value="Unassembled WGS sequence"/>
</dbReference>
<keyword evidence="3" id="KW-1003">Cell membrane</keyword>
<evidence type="ECO:0000313" key="8">
    <source>
        <dbReference type="EMBL" id="MBU9734918.1"/>
    </source>
</evidence>
<feature type="transmembrane region" description="Helical" evidence="7">
    <location>
        <begin position="101"/>
        <end position="126"/>
    </location>
</feature>
<dbReference type="Pfam" id="PF01554">
    <property type="entry name" value="MatE"/>
    <property type="match status" value="2"/>
</dbReference>
<feature type="transmembrane region" description="Helical" evidence="7">
    <location>
        <begin position="365"/>
        <end position="389"/>
    </location>
</feature>
<dbReference type="InterPro" id="IPR048279">
    <property type="entry name" value="MdtK-like"/>
</dbReference>
<dbReference type="EMBL" id="JAHQCW010000001">
    <property type="protein sequence ID" value="MBU9734918.1"/>
    <property type="molecule type" value="Genomic_DNA"/>
</dbReference>
<evidence type="ECO:0000256" key="1">
    <source>
        <dbReference type="ARBA" id="ARBA00004651"/>
    </source>
</evidence>
<feature type="transmembrane region" description="Helical" evidence="7">
    <location>
        <begin position="246"/>
        <end position="275"/>
    </location>
</feature>
<keyword evidence="5 7" id="KW-1133">Transmembrane helix</keyword>
<evidence type="ECO:0000256" key="7">
    <source>
        <dbReference type="SAM" id="Phobius"/>
    </source>
</evidence>